<dbReference type="GO" id="GO:0003677">
    <property type="term" value="F:DNA binding"/>
    <property type="evidence" value="ECO:0007669"/>
    <property type="project" value="InterPro"/>
</dbReference>
<dbReference type="EMBL" id="NVOR01000044">
    <property type="protein sequence ID" value="PED82165.1"/>
    <property type="molecule type" value="Genomic_DNA"/>
</dbReference>
<dbReference type="GO" id="GO:0006355">
    <property type="term" value="P:regulation of DNA-templated transcription"/>
    <property type="evidence" value="ECO:0007669"/>
    <property type="project" value="InterPro"/>
</dbReference>
<dbReference type="AlphaFoldDB" id="A0AA91ZSX2"/>
<dbReference type="InterPro" id="IPR010982">
    <property type="entry name" value="Lambda_DNA-bd_dom_sf"/>
</dbReference>
<comment type="caution">
    <text evidence="2">The sequence shown here is derived from an EMBL/GenBank/DDBJ whole genome shotgun (WGS) entry which is preliminary data.</text>
</comment>
<dbReference type="Proteomes" id="UP000221020">
    <property type="component" value="Unassembled WGS sequence"/>
</dbReference>
<evidence type="ECO:0000313" key="2">
    <source>
        <dbReference type="EMBL" id="PED82165.1"/>
    </source>
</evidence>
<evidence type="ECO:0000259" key="1">
    <source>
        <dbReference type="PROSITE" id="PS50932"/>
    </source>
</evidence>
<dbReference type="Gene3D" id="1.10.260.40">
    <property type="entry name" value="lambda repressor-like DNA-binding domains"/>
    <property type="match status" value="1"/>
</dbReference>
<organism evidence="2 3">
    <name type="scientific">Bacillus pseudomycoides</name>
    <dbReference type="NCBI Taxonomy" id="64104"/>
    <lineage>
        <taxon>Bacteria</taxon>
        <taxon>Bacillati</taxon>
        <taxon>Bacillota</taxon>
        <taxon>Bacilli</taxon>
        <taxon>Bacillales</taxon>
        <taxon>Bacillaceae</taxon>
        <taxon>Bacillus</taxon>
        <taxon>Bacillus cereus group</taxon>
    </lineage>
</organism>
<dbReference type="SUPFAM" id="SSF47413">
    <property type="entry name" value="lambda repressor-like DNA-binding domains"/>
    <property type="match status" value="1"/>
</dbReference>
<name>A0AA91ZSX2_9BACI</name>
<dbReference type="Pfam" id="PF00356">
    <property type="entry name" value="LacI"/>
    <property type="match status" value="1"/>
</dbReference>
<evidence type="ECO:0000313" key="3">
    <source>
        <dbReference type="Proteomes" id="UP000221020"/>
    </source>
</evidence>
<proteinExistence type="predicted"/>
<reference evidence="2 3" key="1">
    <citation type="submission" date="2017-09" db="EMBL/GenBank/DDBJ databases">
        <title>Large-scale bioinformatics analysis of Bacillus genomes uncovers conserved roles of natural products in bacterial physiology.</title>
        <authorList>
            <consortium name="Agbiome Team Llc"/>
            <person name="Bleich R.M."/>
            <person name="Grubbs K.J."/>
            <person name="Santa Maria K.C."/>
            <person name="Allen S.E."/>
            <person name="Farag S."/>
            <person name="Shank E.A."/>
            <person name="Bowers A."/>
        </authorList>
    </citation>
    <scope>NUCLEOTIDE SEQUENCE [LARGE SCALE GENOMIC DNA]</scope>
    <source>
        <strain evidence="2 3">AFS092012</strain>
    </source>
</reference>
<gene>
    <name evidence="2" type="ORF">CON65_13410</name>
</gene>
<dbReference type="PRINTS" id="PR00036">
    <property type="entry name" value="HTHLACI"/>
</dbReference>
<protein>
    <recommendedName>
        <fullName evidence="1">HTH lacI-type domain-containing protein</fullName>
    </recommendedName>
</protein>
<dbReference type="PROSITE" id="PS50932">
    <property type="entry name" value="HTH_LACI_2"/>
    <property type="match status" value="1"/>
</dbReference>
<accession>A0AA91ZSX2</accession>
<dbReference type="PROSITE" id="PS00356">
    <property type="entry name" value="HTH_LACI_1"/>
    <property type="match status" value="1"/>
</dbReference>
<feature type="domain" description="HTH lacI-type" evidence="1">
    <location>
        <begin position="11"/>
        <end position="44"/>
    </location>
</feature>
<dbReference type="InterPro" id="IPR000843">
    <property type="entry name" value="HTH_LacI"/>
</dbReference>
<sequence length="44" mass="4819">MLREGVNRWLANIKDLAKLAGVSVTAISQVLNNHPYVSKGKRAV</sequence>